<organism evidence="1 2">
    <name type="scientific">Steccherinum ochraceum</name>
    <dbReference type="NCBI Taxonomy" id="92696"/>
    <lineage>
        <taxon>Eukaryota</taxon>
        <taxon>Fungi</taxon>
        <taxon>Dikarya</taxon>
        <taxon>Basidiomycota</taxon>
        <taxon>Agaricomycotina</taxon>
        <taxon>Agaricomycetes</taxon>
        <taxon>Polyporales</taxon>
        <taxon>Steccherinaceae</taxon>
        <taxon>Steccherinum</taxon>
    </lineage>
</organism>
<accession>A0A4R0QZX2</accession>
<evidence type="ECO:0000313" key="2">
    <source>
        <dbReference type="Proteomes" id="UP000292702"/>
    </source>
</evidence>
<dbReference type="AlphaFoldDB" id="A0A4R0QZX2"/>
<dbReference type="EMBL" id="RWJN01000706">
    <property type="protein sequence ID" value="TCD59900.1"/>
    <property type="molecule type" value="Genomic_DNA"/>
</dbReference>
<dbReference type="OrthoDB" id="3199068at2759"/>
<comment type="caution">
    <text evidence="1">The sequence shown here is derived from an EMBL/GenBank/DDBJ whole genome shotgun (WGS) entry which is preliminary data.</text>
</comment>
<gene>
    <name evidence="1" type="ORF">EIP91_011205</name>
</gene>
<dbReference type="Proteomes" id="UP000292702">
    <property type="component" value="Unassembled WGS sequence"/>
</dbReference>
<evidence type="ECO:0008006" key="3">
    <source>
        <dbReference type="Google" id="ProtNLM"/>
    </source>
</evidence>
<keyword evidence="2" id="KW-1185">Reference proteome</keyword>
<protein>
    <recommendedName>
        <fullName evidence="3">BTB domain-containing protein</fullName>
    </recommendedName>
</protein>
<reference evidence="1 2" key="1">
    <citation type="submission" date="2018-11" db="EMBL/GenBank/DDBJ databases">
        <title>Genome assembly of Steccherinum ochraceum LE-BIN_3174, the white-rot fungus of the Steccherinaceae family (The Residual Polyporoid clade, Polyporales, Basidiomycota).</title>
        <authorList>
            <person name="Fedorova T.V."/>
            <person name="Glazunova O.A."/>
            <person name="Landesman E.O."/>
            <person name="Moiseenko K.V."/>
            <person name="Psurtseva N.V."/>
            <person name="Savinova O.S."/>
            <person name="Shakhova N.V."/>
            <person name="Tyazhelova T.V."/>
            <person name="Vasina D.V."/>
        </authorList>
    </citation>
    <scope>NUCLEOTIDE SEQUENCE [LARGE SCALE GENOMIC DNA]</scope>
    <source>
        <strain evidence="1 2">LE-BIN_3174</strain>
    </source>
</reference>
<evidence type="ECO:0000313" key="1">
    <source>
        <dbReference type="EMBL" id="TCD59900.1"/>
    </source>
</evidence>
<sequence length="323" mass="37158">MSREDCDQDISADFRFQDEDDWVFSLGDKTYYLSMEMLMRCSVKFEELAALRATQKLAGTSSEHAIALDGDKPDGSDHVTIQEFENFRKYLEGKSWKDDTPYTVTELLDVVKVSGLWKFPEVRWYVLGDLQDMGEPVEAAQRLRMGCDCDIIQWVEPAFTVLARQDSLSIEQIHILSPLMASHVLQCQEKRIDFRTALLTREPLPIGSLELCDHPCTESWPALWKLATLEVLATMECIDRESDTVRVMEEVRDRERVDGPEGIDVCDSCFDVIRDRLQQMNVFSEEAEIIRNAAVALIQCYTFTEVDEEDLASQGKDWKDWRA</sequence>
<proteinExistence type="predicted"/>
<name>A0A4R0QZX2_9APHY</name>